<dbReference type="SUPFAM" id="SSF48317">
    <property type="entry name" value="Acid phosphatase/Vanadium-dependent haloperoxidase"/>
    <property type="match status" value="1"/>
</dbReference>
<feature type="transmembrane region" description="Helical" evidence="2">
    <location>
        <begin position="208"/>
        <end position="226"/>
    </location>
</feature>
<protein>
    <submittedName>
        <fullName evidence="4">Phosphatase PAP2 family protein</fullName>
    </submittedName>
</protein>
<keyword evidence="2" id="KW-0472">Membrane</keyword>
<feature type="transmembrane region" description="Helical" evidence="2">
    <location>
        <begin position="181"/>
        <end position="202"/>
    </location>
</feature>
<evidence type="ECO:0000313" key="4">
    <source>
        <dbReference type="EMBL" id="MFC6065487.1"/>
    </source>
</evidence>
<dbReference type="InterPro" id="IPR000326">
    <property type="entry name" value="PAP2/HPO"/>
</dbReference>
<dbReference type="PANTHER" id="PTHR14969">
    <property type="entry name" value="SPHINGOSINE-1-PHOSPHATE PHOSPHOHYDROLASE"/>
    <property type="match status" value="1"/>
</dbReference>
<dbReference type="Proteomes" id="UP001596139">
    <property type="component" value="Unassembled WGS sequence"/>
</dbReference>
<dbReference type="InterPro" id="IPR036938">
    <property type="entry name" value="PAP2/HPO_sf"/>
</dbReference>
<feature type="domain" description="Phosphatidic acid phosphatase type 2/haloperoxidase" evidence="3">
    <location>
        <begin position="106"/>
        <end position="223"/>
    </location>
</feature>
<proteinExistence type="predicted"/>
<keyword evidence="2" id="KW-0812">Transmembrane</keyword>
<dbReference type="SMART" id="SM00014">
    <property type="entry name" value="acidPPc"/>
    <property type="match status" value="1"/>
</dbReference>
<dbReference type="EMBL" id="JBHSPX010000007">
    <property type="protein sequence ID" value="MFC6065487.1"/>
    <property type="molecule type" value="Genomic_DNA"/>
</dbReference>
<organism evidence="4 5">
    <name type="scientific">Streptomyces ochraceiscleroticus</name>
    <dbReference type="NCBI Taxonomy" id="47761"/>
    <lineage>
        <taxon>Bacteria</taxon>
        <taxon>Bacillati</taxon>
        <taxon>Actinomycetota</taxon>
        <taxon>Actinomycetes</taxon>
        <taxon>Kitasatosporales</taxon>
        <taxon>Streptomycetaceae</taxon>
        <taxon>Streptomyces</taxon>
    </lineage>
</organism>
<feature type="transmembrane region" description="Helical" evidence="2">
    <location>
        <begin position="147"/>
        <end position="169"/>
    </location>
</feature>
<feature type="region of interest" description="Disordered" evidence="1">
    <location>
        <begin position="234"/>
        <end position="267"/>
    </location>
</feature>
<dbReference type="Pfam" id="PF01569">
    <property type="entry name" value="PAP2"/>
    <property type="match status" value="1"/>
</dbReference>
<dbReference type="CDD" id="cd03392">
    <property type="entry name" value="PAP2_like_2"/>
    <property type="match status" value="1"/>
</dbReference>
<gene>
    <name evidence="4" type="ORF">ACFP4F_23490</name>
</gene>
<evidence type="ECO:0000313" key="5">
    <source>
        <dbReference type="Proteomes" id="UP001596139"/>
    </source>
</evidence>
<accession>A0ABW1MS05</accession>
<comment type="caution">
    <text evidence="4">The sequence shown here is derived from an EMBL/GenBank/DDBJ whole genome shotgun (WGS) entry which is preliminary data.</text>
</comment>
<dbReference type="RefSeq" id="WP_063761824.1">
    <property type="nucleotide sequence ID" value="NZ_JBHSPX010000007.1"/>
</dbReference>
<name>A0ABW1MS05_9ACTN</name>
<feature type="transmembrane region" description="Helical" evidence="2">
    <location>
        <begin position="27"/>
        <end position="47"/>
    </location>
</feature>
<sequence>MGTPSSSGTGSAPGTATPPGTTAGARALCTAGWLAVAAVALGLLVAVRWPPLVHTDRTVAGDLHRMARASPDWTEANRILTDWAWDPWTMRAVLVVFVGWLVWRGVRVLAAWVAATSVVGTLLQQGLKALLDRPRPVWPDPVDSAHYASFPSGHAMTATVAGGLALWVLAERGAPVVWRRVVATLAVVSVLGVGCTRLYLGVHWLSDVLAGWLLGAALVAAAAGLYTRLASAAATTPPDAEKPSGPATAPPEAGKPAGPASTPPNAE</sequence>
<keyword evidence="2" id="KW-1133">Transmembrane helix</keyword>
<feature type="compositionally biased region" description="Low complexity" evidence="1">
    <location>
        <begin position="245"/>
        <end position="260"/>
    </location>
</feature>
<keyword evidence="5" id="KW-1185">Reference proteome</keyword>
<dbReference type="Gene3D" id="1.20.144.10">
    <property type="entry name" value="Phosphatidic acid phosphatase type 2/haloperoxidase"/>
    <property type="match status" value="2"/>
</dbReference>
<reference evidence="5" key="1">
    <citation type="journal article" date="2019" name="Int. J. Syst. Evol. Microbiol.">
        <title>The Global Catalogue of Microorganisms (GCM) 10K type strain sequencing project: providing services to taxonomists for standard genome sequencing and annotation.</title>
        <authorList>
            <consortium name="The Broad Institute Genomics Platform"/>
            <consortium name="The Broad Institute Genome Sequencing Center for Infectious Disease"/>
            <person name="Wu L."/>
            <person name="Ma J."/>
        </authorList>
    </citation>
    <scope>NUCLEOTIDE SEQUENCE [LARGE SCALE GENOMIC DNA]</scope>
    <source>
        <strain evidence="5">CGMCC 1.15180</strain>
    </source>
</reference>
<dbReference type="PANTHER" id="PTHR14969:SF13">
    <property type="entry name" value="AT30094P"/>
    <property type="match status" value="1"/>
</dbReference>
<evidence type="ECO:0000259" key="3">
    <source>
        <dbReference type="SMART" id="SM00014"/>
    </source>
</evidence>
<evidence type="ECO:0000256" key="1">
    <source>
        <dbReference type="SAM" id="MobiDB-lite"/>
    </source>
</evidence>
<evidence type="ECO:0000256" key="2">
    <source>
        <dbReference type="SAM" id="Phobius"/>
    </source>
</evidence>